<organism evidence="1 2">
    <name type="scientific">Rhabdobacter roseus</name>
    <dbReference type="NCBI Taxonomy" id="1655419"/>
    <lineage>
        <taxon>Bacteria</taxon>
        <taxon>Pseudomonadati</taxon>
        <taxon>Bacteroidota</taxon>
        <taxon>Cytophagia</taxon>
        <taxon>Cytophagales</taxon>
        <taxon>Cytophagaceae</taxon>
        <taxon>Rhabdobacter</taxon>
    </lineage>
</organism>
<name>A0A840TNJ4_9BACT</name>
<dbReference type="Proteomes" id="UP000557307">
    <property type="component" value="Unassembled WGS sequence"/>
</dbReference>
<dbReference type="RefSeq" id="WP_184171491.1">
    <property type="nucleotide sequence ID" value="NZ_JACHGF010000001.1"/>
</dbReference>
<sequence>MNYNMNIEGIRLDIQAVDLELDEGFLQRIEDSIARIRRFYKGDIIYADFYLKQETNHPVNEKSLNIKLGIPGNDPFASEKGDEWAVLLKNATEQLIRQLQKQHRNN</sequence>
<dbReference type="AlphaFoldDB" id="A0A840TNJ4"/>
<dbReference type="SUPFAM" id="SSF69754">
    <property type="entry name" value="Ribosome binding protein Y (YfiA homologue)"/>
    <property type="match status" value="1"/>
</dbReference>
<evidence type="ECO:0000313" key="2">
    <source>
        <dbReference type="Proteomes" id="UP000557307"/>
    </source>
</evidence>
<dbReference type="Gene3D" id="3.30.160.100">
    <property type="entry name" value="Ribosome hibernation promotion factor-like"/>
    <property type="match status" value="1"/>
</dbReference>
<accession>A0A840TNJ4</accession>
<keyword evidence="2" id="KW-1185">Reference proteome</keyword>
<dbReference type="InterPro" id="IPR003489">
    <property type="entry name" value="RHF/RaiA"/>
</dbReference>
<proteinExistence type="predicted"/>
<protein>
    <submittedName>
        <fullName evidence="1">Putative sigma-54 modulation protein</fullName>
    </submittedName>
</protein>
<dbReference type="Pfam" id="PF02482">
    <property type="entry name" value="Ribosomal_S30AE"/>
    <property type="match status" value="1"/>
</dbReference>
<reference evidence="1 2" key="1">
    <citation type="submission" date="2020-08" db="EMBL/GenBank/DDBJ databases">
        <title>Genomic Encyclopedia of Type Strains, Phase IV (KMG-IV): sequencing the most valuable type-strain genomes for metagenomic binning, comparative biology and taxonomic classification.</title>
        <authorList>
            <person name="Goeker M."/>
        </authorList>
    </citation>
    <scope>NUCLEOTIDE SEQUENCE [LARGE SCALE GENOMIC DNA]</scope>
    <source>
        <strain evidence="1 2">DSM 105074</strain>
    </source>
</reference>
<gene>
    <name evidence="1" type="ORF">HNQ92_000904</name>
</gene>
<dbReference type="EMBL" id="JACHGF010000001">
    <property type="protein sequence ID" value="MBB5282783.1"/>
    <property type="molecule type" value="Genomic_DNA"/>
</dbReference>
<dbReference type="InterPro" id="IPR036567">
    <property type="entry name" value="RHF-like"/>
</dbReference>
<evidence type="ECO:0000313" key="1">
    <source>
        <dbReference type="EMBL" id="MBB5282783.1"/>
    </source>
</evidence>
<comment type="caution">
    <text evidence="1">The sequence shown here is derived from an EMBL/GenBank/DDBJ whole genome shotgun (WGS) entry which is preliminary data.</text>
</comment>